<protein>
    <submittedName>
        <fullName evidence="1">Uncharacterized protein</fullName>
    </submittedName>
</protein>
<dbReference type="Proteomes" id="UP000271889">
    <property type="component" value="Unassembled WGS sequence"/>
</dbReference>
<organism evidence="1 2">
    <name type="scientific">Cylicostephanus goldi</name>
    <name type="common">Nematode worm</name>
    <dbReference type="NCBI Taxonomy" id="71465"/>
    <lineage>
        <taxon>Eukaryota</taxon>
        <taxon>Metazoa</taxon>
        <taxon>Ecdysozoa</taxon>
        <taxon>Nematoda</taxon>
        <taxon>Chromadorea</taxon>
        <taxon>Rhabditida</taxon>
        <taxon>Rhabditina</taxon>
        <taxon>Rhabditomorpha</taxon>
        <taxon>Strongyloidea</taxon>
        <taxon>Strongylidae</taxon>
        <taxon>Cylicostephanus</taxon>
    </lineage>
</organism>
<evidence type="ECO:0000313" key="1">
    <source>
        <dbReference type="EMBL" id="VDN34357.1"/>
    </source>
</evidence>
<sequence>MLVLEVQDVAESRDCIVVNCTQTVAQVEQYSGRRQWLDKHQWWCKWAEAQTLRSPFADGRGARGASHGRT</sequence>
<evidence type="ECO:0000313" key="2">
    <source>
        <dbReference type="Proteomes" id="UP000271889"/>
    </source>
</evidence>
<dbReference type="AlphaFoldDB" id="A0A3P7NII9"/>
<name>A0A3P7NII9_CYLGO</name>
<keyword evidence="2" id="KW-1185">Reference proteome</keyword>
<proteinExistence type="predicted"/>
<dbReference type="EMBL" id="UYRV01124420">
    <property type="protein sequence ID" value="VDN34357.1"/>
    <property type="molecule type" value="Genomic_DNA"/>
</dbReference>
<reference evidence="1 2" key="1">
    <citation type="submission" date="2018-11" db="EMBL/GenBank/DDBJ databases">
        <authorList>
            <consortium name="Pathogen Informatics"/>
        </authorList>
    </citation>
    <scope>NUCLEOTIDE SEQUENCE [LARGE SCALE GENOMIC DNA]</scope>
</reference>
<accession>A0A3P7NII9</accession>
<gene>
    <name evidence="1" type="ORF">CGOC_LOCUS12611</name>
</gene>